<name>A0A9N9NHE9_9GLOM</name>
<sequence>MSNEETVNINDIYELMVACKNESEYFFKRKGIHYNVDIYKYDGQELRRLIIQYNECFNHRGSNFHVDAMRRLDPLRIKMLICDNERLIKGKIRKLSKNAFHIRNFTDNVCKMMYEISLTQKRNEILLYEIDVWGVMRSDCVRLETYDYFQRRWAVESNISSGTSNEDIVIERSIISETKIHAKRFDSNYTMEECDNFNIIEYEIQRRSLIFSGDVILGNEVNDEELEGMLGEVIDIEKFEKDLEEKKRLFHEVFESDNKDSKKSKV</sequence>
<dbReference type="EMBL" id="CAJVPV010029162">
    <property type="protein sequence ID" value="CAG8738026.1"/>
    <property type="molecule type" value="Genomic_DNA"/>
</dbReference>
<reference evidence="1" key="1">
    <citation type="submission" date="2021-06" db="EMBL/GenBank/DDBJ databases">
        <authorList>
            <person name="Kallberg Y."/>
            <person name="Tangrot J."/>
            <person name="Rosling A."/>
        </authorList>
    </citation>
    <scope>NUCLEOTIDE SEQUENCE</scope>
    <source>
        <strain evidence="1">CL551</strain>
    </source>
</reference>
<accession>A0A9N9NHE9</accession>
<keyword evidence="2" id="KW-1185">Reference proteome</keyword>
<proteinExistence type="predicted"/>
<evidence type="ECO:0000313" key="2">
    <source>
        <dbReference type="Proteomes" id="UP000789342"/>
    </source>
</evidence>
<dbReference type="Proteomes" id="UP000789342">
    <property type="component" value="Unassembled WGS sequence"/>
</dbReference>
<comment type="caution">
    <text evidence="1">The sequence shown here is derived from an EMBL/GenBank/DDBJ whole genome shotgun (WGS) entry which is preliminary data.</text>
</comment>
<gene>
    <name evidence="1" type="ORF">AMORRO_LOCUS14516</name>
</gene>
<dbReference type="AlphaFoldDB" id="A0A9N9NHE9"/>
<organism evidence="1 2">
    <name type="scientific">Acaulospora morrowiae</name>
    <dbReference type="NCBI Taxonomy" id="94023"/>
    <lineage>
        <taxon>Eukaryota</taxon>
        <taxon>Fungi</taxon>
        <taxon>Fungi incertae sedis</taxon>
        <taxon>Mucoromycota</taxon>
        <taxon>Glomeromycotina</taxon>
        <taxon>Glomeromycetes</taxon>
        <taxon>Diversisporales</taxon>
        <taxon>Acaulosporaceae</taxon>
        <taxon>Acaulospora</taxon>
    </lineage>
</organism>
<protein>
    <submittedName>
        <fullName evidence="1">14933_t:CDS:1</fullName>
    </submittedName>
</protein>
<evidence type="ECO:0000313" key="1">
    <source>
        <dbReference type="EMBL" id="CAG8738026.1"/>
    </source>
</evidence>